<evidence type="ECO:0000313" key="2">
    <source>
        <dbReference type="Proteomes" id="UP000273054"/>
    </source>
</evidence>
<organism evidence="1">
    <name type="scientific">Brazilian cedratvirus IHUMI</name>
    <dbReference type="NCBI Taxonomy" id="2126980"/>
    <lineage>
        <taxon>Viruses</taxon>
        <taxon>Pithoviruses</taxon>
        <taxon>Orthocedratvirinae</taxon>
        <taxon>Alphacedratvirus</taxon>
        <taxon>Alphacedratvirus brasiliense</taxon>
    </lineage>
</organism>
<keyword evidence="2" id="KW-1185">Reference proteome</keyword>
<reference evidence="1" key="1">
    <citation type="submission" date="2018-03" db="EMBL/GenBank/DDBJ databases">
        <authorList>
            <consortium name="Urmite Genomes"/>
        </authorList>
    </citation>
    <scope>NUCLEOTIDE SEQUENCE [LARGE SCALE GENOMIC DNA]</scope>
    <source>
        <strain evidence="1">IHUMI-27.7</strain>
    </source>
</reference>
<protein>
    <submittedName>
        <fullName evidence="1">Uncharacterized protein</fullName>
    </submittedName>
</protein>
<name>A0A2R8FE86_9VIRU</name>
<dbReference type="Proteomes" id="UP000273054">
    <property type="component" value="Segment"/>
</dbReference>
<dbReference type="EMBL" id="LT994651">
    <property type="protein sequence ID" value="SPN79313.1"/>
    <property type="molecule type" value="Genomic_DNA"/>
</dbReference>
<evidence type="ECO:0000313" key="1">
    <source>
        <dbReference type="EMBL" id="SPN79313.1"/>
    </source>
</evidence>
<gene>
    <name evidence="1" type="ORF">BRZCDTV_272</name>
</gene>
<sequence length="141" mass="16262">MSIQHTEYVPQEHNLIEVVFYCLPCCVENRAEEILCLLDVLFSRLPLYLPSQRIYSRKLNPAECAPYSYKAGSGYSFYLRLQSTNEGDICSNEGDICSNEGDIRSDDIIDDLDHLYYNACKSNPRLKNSYIHLVKSPCYYP</sequence>
<accession>A0A2R8FE86</accession>
<proteinExistence type="predicted"/>